<evidence type="ECO:0000256" key="1">
    <source>
        <dbReference type="ARBA" id="ARBA00001974"/>
    </source>
</evidence>
<evidence type="ECO:0000313" key="11">
    <source>
        <dbReference type="EMBL" id="SFF39408.1"/>
    </source>
</evidence>
<dbReference type="Gene3D" id="3.30.465.10">
    <property type="match status" value="1"/>
</dbReference>
<dbReference type="OrthoDB" id="9770306at2"/>
<proteinExistence type="predicted"/>
<keyword evidence="4" id="KW-0274">FAD</keyword>
<keyword evidence="3" id="KW-0479">Metal-binding</keyword>
<evidence type="ECO:0000256" key="3">
    <source>
        <dbReference type="ARBA" id="ARBA00022723"/>
    </source>
</evidence>
<sequence length="985" mass="102976">MDRPNAPQVPSADRESAAGARRLRELLGPGVRLDAGTRALYSSDASNYRVVPAAVVRAESAAHAVDTVGHCHRLGLSVVARGAGTSVAGNAIGPGVVLDLTALDGITGIDPRRRTATVGAGTVQADLQRAAASYGLLLGPDPSTADRCTIGGMIGNNACGAHAVAWGNTRDNVVSARLLLADGRQVTVDQRGTSDQELNTRLREVTDAHLAVLRTEYGRFPRQASGYALDALLPERGFDVMRSLVGSEGTLAMVLDATVRLVPRPAARALAVLGFPDMPTAADATPALVALGPLAVEGMDRRLVEVVVRRRGAAAVPALPAGAGWLLVETGGADPAEAEHAARAVLAASGAVDGQVVTDPGRIAALWRIRTDGVGLAGRTPGGADAWPGWEDAAVPPERLGSYLRDLDGLLAQHHYDGLLYGHFGDGCVHGRFDFGLRTDGGAARMRAFLEDAADLVAAHGGSMSGEHGDGRARSELLARMYSPAALGAAAAVKAVWDPRGLLNPGVLVDPAPLDADLRIRPALPVVSGTAFAYPHDSGDLTRAVHRCVGVGKCRADLTASGGAMCPSYRATGQEQHSTRGRARLLQEMLRGDLVDGGWADPAVHEALDLCLSCKACSSDCPAGVDMATYKAEVLHQRYRRRLRPVTHYSLGWLPRTAGPAARFAGVSNAVLGNRWIGALVKRLGGIDGRRGLPRFARRTFRASFRASSRARQARPAGRRVLLWVDSFTQSFSPEVGTAAVRVLEQAGYTVELTKRQVCCGLTWISTGQLDGARRQLRRTYTALEAAVADGIPIVGLEPSCTSVLRKDGVELLPDDPRARAVAELTVTLAELLTRTPGWRPPDLSRVRTVAQPHCHQRAVMGWQADEKLLRTAGADITAVGGCCGLAGNFGVERGHYDVSVAVARTALLPAIEAAERTGPVLADGFSCRTQVDDLVGTGAVHLAQLLASALDEAGDRAAADGTEGPDGAGGTEGPDDTGGTGATP</sequence>
<comment type="cofactor">
    <cofactor evidence="1">
        <name>FAD</name>
        <dbReference type="ChEBI" id="CHEBI:57692"/>
    </cofactor>
</comment>
<keyword evidence="5" id="KW-0560">Oxidoreductase</keyword>
<dbReference type="Gene3D" id="1.10.45.10">
    <property type="entry name" value="Vanillyl-alcohol Oxidase, Chain A, domain 4"/>
    <property type="match status" value="1"/>
</dbReference>
<gene>
    <name evidence="11" type="ORF">SAMN05216251_11328</name>
</gene>
<dbReference type="SUPFAM" id="SSF46548">
    <property type="entry name" value="alpha-helical ferredoxin"/>
    <property type="match status" value="1"/>
</dbReference>
<dbReference type="STRING" id="380248.SAMN05216251_11328"/>
<evidence type="ECO:0000256" key="7">
    <source>
        <dbReference type="ARBA" id="ARBA00023014"/>
    </source>
</evidence>
<dbReference type="PROSITE" id="PS00198">
    <property type="entry name" value="4FE4S_FER_1"/>
    <property type="match status" value="1"/>
</dbReference>
<keyword evidence="6" id="KW-0408">Iron</keyword>
<feature type="compositionally biased region" description="Gly residues" evidence="8">
    <location>
        <begin position="965"/>
        <end position="985"/>
    </location>
</feature>
<evidence type="ECO:0000256" key="4">
    <source>
        <dbReference type="ARBA" id="ARBA00022827"/>
    </source>
</evidence>
<dbReference type="PANTHER" id="PTHR11748:SF119">
    <property type="entry name" value="D-2-HYDROXYGLUTARATE DEHYDROGENASE"/>
    <property type="match status" value="1"/>
</dbReference>
<dbReference type="Pfam" id="PF13183">
    <property type="entry name" value="Fer4_8"/>
    <property type="match status" value="1"/>
</dbReference>
<dbReference type="InterPro" id="IPR016169">
    <property type="entry name" value="FAD-bd_PCMH_sub2"/>
</dbReference>
<dbReference type="GO" id="GO:0008720">
    <property type="term" value="F:D-lactate dehydrogenase (NAD+) activity"/>
    <property type="evidence" value="ECO:0007669"/>
    <property type="project" value="TreeGrafter"/>
</dbReference>
<dbReference type="GO" id="GO:0004458">
    <property type="term" value="F:D-lactate dehydrogenase (cytochrome) activity"/>
    <property type="evidence" value="ECO:0007669"/>
    <property type="project" value="TreeGrafter"/>
</dbReference>
<keyword evidence="7" id="KW-0411">Iron-sulfur</keyword>
<dbReference type="SUPFAM" id="SSF56176">
    <property type="entry name" value="FAD-binding/transporter-associated domain-like"/>
    <property type="match status" value="1"/>
</dbReference>
<dbReference type="Pfam" id="PF01565">
    <property type="entry name" value="FAD_binding_4"/>
    <property type="match status" value="1"/>
</dbReference>
<evidence type="ECO:0000256" key="6">
    <source>
        <dbReference type="ARBA" id="ARBA00023004"/>
    </source>
</evidence>
<dbReference type="GO" id="GO:1903457">
    <property type="term" value="P:lactate catabolic process"/>
    <property type="evidence" value="ECO:0007669"/>
    <property type="project" value="TreeGrafter"/>
</dbReference>
<dbReference type="Pfam" id="PF02754">
    <property type="entry name" value="CCG"/>
    <property type="match status" value="1"/>
</dbReference>
<dbReference type="InterPro" id="IPR016164">
    <property type="entry name" value="FAD-linked_Oxase-like_C"/>
</dbReference>
<evidence type="ECO:0000256" key="8">
    <source>
        <dbReference type="SAM" id="MobiDB-lite"/>
    </source>
</evidence>
<reference evidence="11 12" key="1">
    <citation type="submission" date="2016-10" db="EMBL/GenBank/DDBJ databases">
        <authorList>
            <person name="de Groot N.N."/>
        </authorList>
    </citation>
    <scope>NUCLEOTIDE SEQUENCE [LARGE SCALE GENOMIC DNA]</scope>
    <source>
        <strain evidence="11 12">CGMCC 4.3510</strain>
    </source>
</reference>
<feature type="domain" description="4Fe-4S ferredoxin-type" evidence="9">
    <location>
        <begin position="600"/>
        <end position="631"/>
    </location>
</feature>
<dbReference type="InterPro" id="IPR017900">
    <property type="entry name" value="4Fe4S_Fe_S_CS"/>
</dbReference>
<dbReference type="GO" id="GO:0071949">
    <property type="term" value="F:FAD binding"/>
    <property type="evidence" value="ECO:0007669"/>
    <property type="project" value="InterPro"/>
</dbReference>
<dbReference type="AlphaFoldDB" id="A0A1I2ICN0"/>
<evidence type="ECO:0000256" key="5">
    <source>
        <dbReference type="ARBA" id="ARBA00023002"/>
    </source>
</evidence>
<evidence type="ECO:0000313" key="12">
    <source>
        <dbReference type="Proteomes" id="UP000199323"/>
    </source>
</evidence>
<dbReference type="Gene3D" id="3.30.70.2190">
    <property type="match status" value="1"/>
</dbReference>
<feature type="region of interest" description="Disordered" evidence="8">
    <location>
        <begin position="954"/>
        <end position="985"/>
    </location>
</feature>
<dbReference type="InterPro" id="IPR016171">
    <property type="entry name" value="Vanillyl_alc_oxidase_C-sub2"/>
</dbReference>
<dbReference type="InterPro" id="IPR017896">
    <property type="entry name" value="4Fe4S_Fe-S-bd"/>
</dbReference>
<dbReference type="GO" id="GO:0051536">
    <property type="term" value="F:iron-sulfur cluster binding"/>
    <property type="evidence" value="ECO:0007669"/>
    <property type="project" value="UniProtKB-KW"/>
</dbReference>
<keyword evidence="2" id="KW-0285">Flavoprotein</keyword>
<keyword evidence="12" id="KW-1185">Reference proteome</keyword>
<dbReference type="InterPro" id="IPR004017">
    <property type="entry name" value="Cys_rich_dom"/>
</dbReference>
<dbReference type="PROSITE" id="PS51379">
    <property type="entry name" value="4FE4S_FER_2"/>
    <property type="match status" value="1"/>
</dbReference>
<dbReference type="PROSITE" id="PS51387">
    <property type="entry name" value="FAD_PCMH"/>
    <property type="match status" value="1"/>
</dbReference>
<evidence type="ECO:0000259" key="9">
    <source>
        <dbReference type="PROSITE" id="PS51379"/>
    </source>
</evidence>
<dbReference type="PANTHER" id="PTHR11748">
    <property type="entry name" value="D-LACTATE DEHYDROGENASE"/>
    <property type="match status" value="1"/>
</dbReference>
<name>A0A1I2ICN0_9ACTN</name>
<dbReference type="RefSeq" id="WP_093715297.1">
    <property type="nucleotide sequence ID" value="NZ_FONG01000013.1"/>
</dbReference>
<protein>
    <submittedName>
        <fullName evidence="11">FAD/FMN-containing dehydrogenase</fullName>
    </submittedName>
</protein>
<dbReference type="InterPro" id="IPR006094">
    <property type="entry name" value="Oxid_FAD_bind_N"/>
</dbReference>
<dbReference type="GO" id="GO:0046872">
    <property type="term" value="F:metal ion binding"/>
    <property type="evidence" value="ECO:0007669"/>
    <property type="project" value="UniProtKB-KW"/>
</dbReference>
<dbReference type="InterPro" id="IPR004113">
    <property type="entry name" value="FAD-bd_oxidored_4_C"/>
</dbReference>
<dbReference type="SUPFAM" id="SSF55103">
    <property type="entry name" value="FAD-linked oxidases, C-terminal domain"/>
    <property type="match status" value="1"/>
</dbReference>
<dbReference type="Proteomes" id="UP000199323">
    <property type="component" value="Unassembled WGS sequence"/>
</dbReference>
<accession>A0A1I2ICN0</accession>
<dbReference type="Pfam" id="PF02913">
    <property type="entry name" value="FAD-oxidase_C"/>
    <property type="match status" value="1"/>
</dbReference>
<evidence type="ECO:0000256" key="2">
    <source>
        <dbReference type="ARBA" id="ARBA00022630"/>
    </source>
</evidence>
<dbReference type="Gene3D" id="3.30.70.2740">
    <property type="match status" value="1"/>
</dbReference>
<feature type="domain" description="FAD-binding PCMH-type" evidence="10">
    <location>
        <begin position="48"/>
        <end position="264"/>
    </location>
</feature>
<dbReference type="InterPro" id="IPR036318">
    <property type="entry name" value="FAD-bd_PCMH-like_sf"/>
</dbReference>
<organism evidence="11 12">
    <name type="scientific">Actinacidiphila alni</name>
    <dbReference type="NCBI Taxonomy" id="380248"/>
    <lineage>
        <taxon>Bacteria</taxon>
        <taxon>Bacillati</taxon>
        <taxon>Actinomycetota</taxon>
        <taxon>Actinomycetes</taxon>
        <taxon>Kitasatosporales</taxon>
        <taxon>Streptomycetaceae</taxon>
        <taxon>Actinacidiphila</taxon>
    </lineage>
</organism>
<dbReference type="EMBL" id="FONG01000013">
    <property type="protein sequence ID" value="SFF39408.1"/>
    <property type="molecule type" value="Genomic_DNA"/>
</dbReference>
<dbReference type="InterPro" id="IPR016166">
    <property type="entry name" value="FAD-bd_PCMH"/>
</dbReference>
<evidence type="ECO:0000259" key="10">
    <source>
        <dbReference type="PROSITE" id="PS51387"/>
    </source>
</evidence>